<dbReference type="Proteomes" id="UP000294581">
    <property type="component" value="Unassembled WGS sequence"/>
</dbReference>
<dbReference type="OrthoDB" id="2373717at2"/>
<accession>A0A4R8LSI6</accession>
<evidence type="ECO:0000256" key="1">
    <source>
        <dbReference type="PROSITE-ProRule" id="PRU00325"/>
    </source>
</evidence>
<evidence type="ECO:0000313" key="3">
    <source>
        <dbReference type="EMBL" id="TDY49546.1"/>
    </source>
</evidence>
<comment type="caution">
    <text evidence="3">The sequence shown here is derived from an EMBL/GenBank/DDBJ whole genome shotgun (WGS) entry which is preliminary data.</text>
</comment>
<evidence type="ECO:0000313" key="4">
    <source>
        <dbReference type="Proteomes" id="UP000294581"/>
    </source>
</evidence>
<gene>
    <name evidence="3" type="ORF">C7445_10457</name>
</gene>
<dbReference type="PANTHER" id="PTHR38133:SF1">
    <property type="entry name" value="SLR1429 PROTEIN"/>
    <property type="match status" value="1"/>
</dbReference>
<dbReference type="AlphaFoldDB" id="A0A4R8LSI6"/>
<keyword evidence="4" id="KW-1185">Reference proteome</keyword>
<keyword evidence="1" id="KW-0862">Zinc</keyword>
<protein>
    <recommendedName>
        <fullName evidence="2">SWIM-type domain-containing protein</fullName>
    </recommendedName>
</protein>
<sequence>MKKSVLEPFWRPVWDAVDKARVRKARQEAKAGAVVHAELLRGEIWAQVRISGPRRSCQVALPFLAHYEEHIEAVAKWLAMRPDWVAAHFAGEWDPEFEAFLKSNQLDVLPGDSVADKLRWGAKCTCDDSDPLCVHVLTALFHLIWDADEHPLRVFRFVGLDEESLLAAAHDWTAQWVGSTEAALRDATAVGQTGQAMEAVSAWDVATWLQGGGTNPVGRLVPHFRTGDRME</sequence>
<feature type="domain" description="SWIM-type" evidence="2">
    <location>
        <begin position="97"/>
        <end position="144"/>
    </location>
</feature>
<dbReference type="EMBL" id="SORF01000004">
    <property type="protein sequence ID" value="TDY49546.1"/>
    <property type="molecule type" value="Genomic_DNA"/>
</dbReference>
<name>A0A4R8LSI6_9BACL</name>
<keyword evidence="1" id="KW-0863">Zinc-finger</keyword>
<keyword evidence="1" id="KW-0479">Metal-binding</keyword>
<dbReference type="PROSITE" id="PS50966">
    <property type="entry name" value="ZF_SWIM"/>
    <property type="match status" value="1"/>
</dbReference>
<evidence type="ECO:0000259" key="2">
    <source>
        <dbReference type="PROSITE" id="PS50966"/>
    </source>
</evidence>
<dbReference type="InterPro" id="IPR007527">
    <property type="entry name" value="Znf_SWIM"/>
</dbReference>
<dbReference type="GO" id="GO:0008270">
    <property type="term" value="F:zinc ion binding"/>
    <property type="evidence" value="ECO:0007669"/>
    <property type="project" value="UniProtKB-KW"/>
</dbReference>
<organism evidence="3 4">
    <name type="scientific">Alicyclobacillus sacchari</name>
    <dbReference type="NCBI Taxonomy" id="392010"/>
    <lineage>
        <taxon>Bacteria</taxon>
        <taxon>Bacillati</taxon>
        <taxon>Bacillota</taxon>
        <taxon>Bacilli</taxon>
        <taxon>Bacillales</taxon>
        <taxon>Alicyclobacillaceae</taxon>
        <taxon>Alicyclobacillus</taxon>
    </lineage>
</organism>
<dbReference type="RefSeq" id="WP_134158999.1">
    <property type="nucleotide sequence ID" value="NZ_SORF01000004.1"/>
</dbReference>
<dbReference type="PANTHER" id="PTHR38133">
    <property type="entry name" value="SLR1429 PROTEIN"/>
    <property type="match status" value="1"/>
</dbReference>
<reference evidence="3 4" key="1">
    <citation type="submission" date="2019-03" db="EMBL/GenBank/DDBJ databases">
        <title>Genomic Encyclopedia of Type Strains, Phase IV (KMG-IV): sequencing the most valuable type-strain genomes for metagenomic binning, comparative biology and taxonomic classification.</title>
        <authorList>
            <person name="Goeker M."/>
        </authorList>
    </citation>
    <scope>NUCLEOTIDE SEQUENCE [LARGE SCALE GENOMIC DNA]</scope>
    <source>
        <strain evidence="3 4">DSM 17974</strain>
    </source>
</reference>
<proteinExistence type="predicted"/>